<dbReference type="PROSITE" id="PS50262">
    <property type="entry name" value="G_PROTEIN_RECEP_F1_2"/>
    <property type="match status" value="1"/>
</dbReference>
<dbReference type="KEGG" id="ipu:108275925"/>
<reference evidence="10" key="1">
    <citation type="journal article" date="2016" name="Nat. Commun.">
        <title>The channel catfish genome sequence provides insights into the evolution of scale formation in teleosts.</title>
        <authorList>
            <person name="Liu Z."/>
            <person name="Liu S."/>
            <person name="Yao J."/>
            <person name="Bao L."/>
            <person name="Zhang J."/>
            <person name="Li Y."/>
            <person name="Jiang C."/>
            <person name="Sun L."/>
            <person name="Wang R."/>
            <person name="Zhang Y."/>
            <person name="Zhou T."/>
            <person name="Zeng Q."/>
            <person name="Fu Q."/>
            <person name="Gao S."/>
            <person name="Li N."/>
            <person name="Koren S."/>
            <person name="Jiang Y."/>
            <person name="Zimin A."/>
            <person name="Xu P."/>
            <person name="Phillippy A.M."/>
            <person name="Geng X."/>
            <person name="Song L."/>
            <person name="Sun F."/>
            <person name="Li C."/>
            <person name="Wang X."/>
            <person name="Chen A."/>
            <person name="Jin Y."/>
            <person name="Yuan Z."/>
            <person name="Yang Y."/>
            <person name="Tan S."/>
            <person name="Peatman E."/>
            <person name="Lu J."/>
            <person name="Qin Z."/>
            <person name="Dunham R."/>
            <person name="Li Z."/>
            <person name="Sonstegard T."/>
            <person name="Feng J."/>
            <person name="Danzmann R.G."/>
            <person name="Schroeder S."/>
            <person name="Scheffler B."/>
            <person name="Duke M.V."/>
            <person name="Ballard L."/>
            <person name="Kucuktas H."/>
            <person name="Kaltenboeck L."/>
            <person name="Liu H."/>
            <person name="Armbruster J."/>
            <person name="Xie Y."/>
            <person name="Kirby M.L."/>
            <person name="Tian Y."/>
            <person name="Flanagan M.E."/>
            <person name="Mu W."/>
            <person name="Waldbieser G.C."/>
        </authorList>
    </citation>
    <scope>NUCLEOTIDE SEQUENCE [LARGE SCALE GENOMIC DNA]</scope>
    <source>
        <strain evidence="10">SDA103</strain>
    </source>
</reference>
<evidence type="ECO:0000256" key="6">
    <source>
        <dbReference type="ARBA" id="ARBA00023170"/>
    </source>
</evidence>
<sequence>MSLRSPSQPSLSDLQQTLEAKGLAPVHRGSRRKALNGTHSWVSKMDWDMQKALVPIVDTVIMVIGLLGHSLVIFILVRRRRKTASRTFHGTDTLLLALSTSDMLLLLSLPFHTAAIALGNWPFGSFLCKAVSFLGVACNTVSVFTLAALAVTRYLTVVHPTWAYRSRMKRWLQVLAVLLWAPAMALAAPQFAFRNVGTYATTHCFAFLSDISQVVYSTALFLFSFVLPLLVIILMYAKLYSFLRRTSMRGHALQLQRYQKQVTQTTALLVVVFTVCWLPSYIVMFCRIGQSVTSTNRLRSLALLARLMATSSSMVNPLLYAFVSRKFRRELLGKARCADCTVLRGLVCCPERSRDIVQPFNPAELETPQP</sequence>
<dbReference type="GO" id="GO:0007204">
    <property type="term" value="P:positive regulation of cytosolic calcium ion concentration"/>
    <property type="evidence" value="ECO:0007669"/>
    <property type="project" value="TreeGrafter"/>
</dbReference>
<dbReference type="Gene3D" id="1.20.1070.10">
    <property type="entry name" value="Rhodopsin 7-helix transmembrane proteins"/>
    <property type="match status" value="1"/>
</dbReference>
<keyword evidence="5 8" id="KW-0472">Membrane</keyword>
<evidence type="ECO:0000256" key="8">
    <source>
        <dbReference type="SAM" id="Phobius"/>
    </source>
</evidence>
<accession>A0A2D0SIL9</accession>
<dbReference type="InterPro" id="IPR017452">
    <property type="entry name" value="GPCR_Rhodpsn_7TM"/>
</dbReference>
<organism evidence="10 11">
    <name type="scientific">Ictalurus punctatus</name>
    <name type="common">Channel catfish</name>
    <name type="synonym">Silurus punctatus</name>
    <dbReference type="NCBI Taxonomy" id="7998"/>
    <lineage>
        <taxon>Eukaryota</taxon>
        <taxon>Metazoa</taxon>
        <taxon>Chordata</taxon>
        <taxon>Craniata</taxon>
        <taxon>Vertebrata</taxon>
        <taxon>Euteleostomi</taxon>
        <taxon>Actinopterygii</taxon>
        <taxon>Neopterygii</taxon>
        <taxon>Teleostei</taxon>
        <taxon>Ostariophysi</taxon>
        <taxon>Siluriformes</taxon>
        <taxon>Ictaluridae</taxon>
        <taxon>Ictalurus</taxon>
    </lineage>
</organism>
<protein>
    <submittedName>
        <fullName evidence="11">Somatostatin receptor type 4</fullName>
    </submittedName>
</protein>
<gene>
    <name evidence="11" type="primary">LOC108275925</name>
</gene>
<dbReference type="GO" id="GO:0009897">
    <property type="term" value="C:external side of plasma membrane"/>
    <property type="evidence" value="ECO:0007669"/>
    <property type="project" value="TreeGrafter"/>
</dbReference>
<keyword evidence="7" id="KW-0807">Transducer</keyword>
<evidence type="ECO:0000256" key="4">
    <source>
        <dbReference type="ARBA" id="ARBA00023040"/>
    </source>
</evidence>
<dbReference type="GO" id="GO:0019722">
    <property type="term" value="P:calcium-mediated signaling"/>
    <property type="evidence" value="ECO:0007669"/>
    <property type="project" value="TreeGrafter"/>
</dbReference>
<feature type="transmembrane region" description="Helical" evidence="8">
    <location>
        <begin position="52"/>
        <end position="77"/>
    </location>
</feature>
<feature type="transmembrane region" description="Helical" evidence="8">
    <location>
        <begin position="213"/>
        <end position="241"/>
    </location>
</feature>
<evidence type="ECO:0000313" key="11">
    <source>
        <dbReference type="RefSeq" id="XP_017342549.1"/>
    </source>
</evidence>
<feature type="transmembrane region" description="Helical" evidence="8">
    <location>
        <begin position="171"/>
        <end position="193"/>
    </location>
</feature>
<name>A0A2D0SIL9_ICTPU</name>
<evidence type="ECO:0000256" key="7">
    <source>
        <dbReference type="ARBA" id="ARBA00023224"/>
    </source>
</evidence>
<dbReference type="PRINTS" id="PR00237">
    <property type="entry name" value="GPCRRHODOPSN"/>
</dbReference>
<feature type="transmembrane region" description="Helical" evidence="8">
    <location>
        <begin position="93"/>
        <end position="118"/>
    </location>
</feature>
<keyword evidence="4" id="KW-0297">G-protein coupled receptor</keyword>
<dbReference type="Proteomes" id="UP000221080">
    <property type="component" value="Chromosome 15"/>
</dbReference>
<feature type="transmembrane region" description="Helical" evidence="8">
    <location>
        <begin position="262"/>
        <end position="283"/>
    </location>
</feature>
<dbReference type="GO" id="GO:0016493">
    <property type="term" value="F:C-C chemokine receptor activity"/>
    <property type="evidence" value="ECO:0007669"/>
    <property type="project" value="TreeGrafter"/>
</dbReference>
<dbReference type="SUPFAM" id="SSF81321">
    <property type="entry name" value="Family A G protein-coupled receptor-like"/>
    <property type="match status" value="1"/>
</dbReference>
<dbReference type="GeneID" id="108275925"/>
<keyword evidence="2 8" id="KW-0812">Transmembrane</keyword>
<evidence type="ECO:0000256" key="2">
    <source>
        <dbReference type="ARBA" id="ARBA00022692"/>
    </source>
</evidence>
<dbReference type="InterPro" id="IPR050119">
    <property type="entry name" value="CCR1-9-like"/>
</dbReference>
<dbReference type="RefSeq" id="XP_017342549.1">
    <property type="nucleotide sequence ID" value="XM_017487060.3"/>
</dbReference>
<feature type="domain" description="G-protein coupled receptors family 1 profile" evidence="9">
    <location>
        <begin position="68"/>
        <end position="320"/>
    </location>
</feature>
<reference evidence="11" key="2">
    <citation type="submission" date="2025-08" db="UniProtKB">
        <authorList>
            <consortium name="RefSeq"/>
        </authorList>
    </citation>
    <scope>IDENTIFICATION</scope>
    <source>
        <tissue evidence="11">Blood</tissue>
    </source>
</reference>
<feature type="transmembrane region" description="Helical" evidence="8">
    <location>
        <begin position="130"/>
        <end position="151"/>
    </location>
</feature>
<dbReference type="Pfam" id="PF00001">
    <property type="entry name" value="7tm_1"/>
    <property type="match status" value="1"/>
</dbReference>
<dbReference type="GO" id="GO:0019957">
    <property type="term" value="F:C-C chemokine binding"/>
    <property type="evidence" value="ECO:0007669"/>
    <property type="project" value="TreeGrafter"/>
</dbReference>
<keyword evidence="10" id="KW-1185">Reference proteome</keyword>
<evidence type="ECO:0000256" key="5">
    <source>
        <dbReference type="ARBA" id="ARBA00023136"/>
    </source>
</evidence>
<proteinExistence type="predicted"/>
<dbReference type="GO" id="GO:0060326">
    <property type="term" value="P:cell chemotaxis"/>
    <property type="evidence" value="ECO:0007669"/>
    <property type="project" value="TreeGrafter"/>
</dbReference>
<evidence type="ECO:0000313" key="10">
    <source>
        <dbReference type="Proteomes" id="UP000221080"/>
    </source>
</evidence>
<keyword evidence="6 11" id="KW-0675">Receptor</keyword>
<feature type="transmembrane region" description="Helical" evidence="8">
    <location>
        <begin position="303"/>
        <end position="323"/>
    </location>
</feature>
<evidence type="ECO:0000256" key="1">
    <source>
        <dbReference type="ARBA" id="ARBA00004370"/>
    </source>
</evidence>
<dbReference type="InterPro" id="IPR000276">
    <property type="entry name" value="GPCR_Rhodpsn"/>
</dbReference>
<evidence type="ECO:0000259" key="9">
    <source>
        <dbReference type="PROSITE" id="PS50262"/>
    </source>
</evidence>
<dbReference type="OrthoDB" id="5950040at2759"/>
<dbReference type="PANTHER" id="PTHR10489:SF936">
    <property type="entry name" value="G-PROTEIN COUPLED RECEPTORS FAMILY 1 PROFILE DOMAIN-CONTAINING PROTEIN"/>
    <property type="match status" value="1"/>
</dbReference>
<keyword evidence="3 8" id="KW-1133">Transmembrane helix</keyword>
<dbReference type="PANTHER" id="PTHR10489">
    <property type="entry name" value="CELL ADHESION MOLECULE"/>
    <property type="match status" value="1"/>
</dbReference>
<dbReference type="AlphaFoldDB" id="A0A2D0SIL9"/>
<evidence type="ECO:0000256" key="3">
    <source>
        <dbReference type="ARBA" id="ARBA00022989"/>
    </source>
</evidence>
<comment type="subcellular location">
    <subcellularLocation>
        <location evidence="1">Membrane</location>
    </subcellularLocation>
</comment>
<dbReference type="GO" id="GO:0006955">
    <property type="term" value="P:immune response"/>
    <property type="evidence" value="ECO:0007669"/>
    <property type="project" value="TreeGrafter"/>
</dbReference>